<keyword evidence="3" id="KW-1185">Reference proteome</keyword>
<dbReference type="RefSeq" id="XP_014670557.1">
    <property type="nucleotide sequence ID" value="XM_014815071.1"/>
</dbReference>
<dbReference type="Pfam" id="PF04707">
    <property type="entry name" value="PRELI"/>
    <property type="match status" value="1"/>
</dbReference>
<sequence>MAKFYSGLSQLSCDWNQVAAILWTRYPNPYSKHVLTEDTLSREVRDSKLYTKRVITKTNHLPKWGERFVTARFVTVVEESVVDPVARTVTTYTRNLGYQRIMSVEERCVYKPSTDGEGTVIERQAWIDSHLFGFSRALKMFGHERFKNNIAKTMKGLQYVIDRATNPREEESESRASRLPSKGELRAAGEAAKDSVKDAATKAKRKVMSELVL</sequence>
<dbReference type="GeneID" id="106811453"/>
<gene>
    <name evidence="4" type="primary">LOC106811453</name>
</gene>
<evidence type="ECO:0000256" key="1">
    <source>
        <dbReference type="SAM" id="MobiDB-lite"/>
    </source>
</evidence>
<dbReference type="InterPro" id="IPR006797">
    <property type="entry name" value="PRELI/MSF1_dom"/>
</dbReference>
<feature type="domain" description="PRELI/MSF1" evidence="2">
    <location>
        <begin position="2"/>
        <end position="169"/>
    </location>
</feature>
<accession>A0ABM1EED6</accession>
<proteinExistence type="predicted"/>
<dbReference type="Proteomes" id="UP000695022">
    <property type="component" value="Unplaced"/>
</dbReference>
<organism evidence="3 4">
    <name type="scientific">Priapulus caudatus</name>
    <name type="common">Priapulid worm</name>
    <dbReference type="NCBI Taxonomy" id="37621"/>
    <lineage>
        <taxon>Eukaryota</taxon>
        <taxon>Metazoa</taxon>
        <taxon>Ecdysozoa</taxon>
        <taxon>Scalidophora</taxon>
        <taxon>Priapulida</taxon>
        <taxon>Priapulimorpha</taxon>
        <taxon>Priapulimorphida</taxon>
        <taxon>Priapulidae</taxon>
        <taxon>Priapulus</taxon>
    </lineage>
</organism>
<dbReference type="PROSITE" id="PS50904">
    <property type="entry name" value="PRELI_MSF1"/>
    <property type="match status" value="1"/>
</dbReference>
<protein>
    <submittedName>
        <fullName evidence="4">PRELI domain-containing protein 1, mitochondrial-like</fullName>
    </submittedName>
</protein>
<name>A0ABM1EED6_PRICU</name>
<dbReference type="InterPro" id="IPR037365">
    <property type="entry name" value="Slowmo/Ups"/>
</dbReference>
<evidence type="ECO:0000259" key="2">
    <source>
        <dbReference type="PROSITE" id="PS50904"/>
    </source>
</evidence>
<feature type="region of interest" description="Disordered" evidence="1">
    <location>
        <begin position="165"/>
        <end position="199"/>
    </location>
</feature>
<evidence type="ECO:0000313" key="3">
    <source>
        <dbReference type="Proteomes" id="UP000695022"/>
    </source>
</evidence>
<dbReference type="PANTHER" id="PTHR11158">
    <property type="entry name" value="MSF1/PX19 RELATED"/>
    <property type="match status" value="1"/>
</dbReference>
<reference evidence="4" key="1">
    <citation type="submission" date="2025-08" db="UniProtKB">
        <authorList>
            <consortium name="RefSeq"/>
        </authorList>
    </citation>
    <scope>IDENTIFICATION</scope>
</reference>
<evidence type="ECO:0000313" key="4">
    <source>
        <dbReference type="RefSeq" id="XP_014670557.1"/>
    </source>
</evidence>